<dbReference type="RefSeq" id="WP_003077064.1">
    <property type="nucleotide sequence ID" value="NZ_BBJZ01000026.1"/>
</dbReference>
<sequence>MAPVSSTSANTAAATAQAVLGRFFAAVNTYANPLTGTVPVNKQAVPQALVSAISRYGKGFKDRPLLLPFLEAGAERTCWLACAHDELSARGLHDEMMAFVGPSFGDFEKDGAALSATQGSARSVLTQAGLHVSAFFAITPKLESRVIASWQRYWQLLEQRPARPRQELRTFHQLRAAFDRALVARNEKDALAAMAALREQHRLSAENRAFLEIRLHAALGRWDRILAHPQWDDLLKVRLPPETYGDIWDALYETYLAPVEVRGVADDLVEAFAQRVRIMATNLLKGRGRSRRPAALKGFLLHELSLDEPSAQLCASLLQELGAHAFGPASEAIATIARALQPKSGLEQALHEMELERYEQALALLQPLPDSIEVLQAQLRCAKEIGHPGQASAAIDRLQAANAEMAMKARQARPRLLADVEKLAAQNITTATLPGPQSPPGPGKADDLLVYWRELVHSPEAAAMLEQPSFVQSLLSTIEDVALDTSPLFESLLPIWFDWLVIRTTPASALMKVYLGFIEALHVRDRAGESEREMVRLATRHALIAGLTPSEYTGLVDRLGDVFSESPSPREIGWGLDLADLLAVHPCRDDEARLRWTAKVLQAANQIWARLSTAERCLLELLAQEAEFPLPPRPAEDTDGEAQVRADIQARIFLYSLDTHAIRRAALVLEAAFPQAKIDTNSDETCTPRLRTGTRHADWVVFVSGVATHQAFFCIKAAVRADAALLQVDGSGTTRIVERVIRQSQLVSATPAA</sequence>
<accession>A0A8B4S1A9</accession>
<dbReference type="GeneID" id="64000050"/>
<dbReference type="AlphaFoldDB" id="A0A8B4S1A9"/>
<dbReference type="InterPro" id="IPR049807">
    <property type="entry name" value="DpdD-like"/>
</dbReference>
<reference evidence="1 2" key="1">
    <citation type="submission" date="2018-06" db="EMBL/GenBank/DDBJ databases">
        <authorList>
            <consortium name="Pathogen Informatics"/>
            <person name="Doyle S."/>
        </authorList>
    </citation>
    <scope>NUCLEOTIDE SEQUENCE [LARGE SCALE GENOMIC DNA]</scope>
    <source>
        <strain evidence="1 2">NCTC10698</strain>
    </source>
</reference>
<comment type="caution">
    <text evidence="1">The sequence shown here is derived from an EMBL/GenBank/DDBJ whole genome shotgun (WGS) entry which is preliminary data.</text>
</comment>
<protein>
    <submittedName>
        <fullName evidence="1">Uncharacterized protein</fullName>
    </submittedName>
</protein>
<keyword evidence="2" id="KW-1185">Reference proteome</keyword>
<evidence type="ECO:0000313" key="1">
    <source>
        <dbReference type="EMBL" id="SUY76811.1"/>
    </source>
</evidence>
<dbReference type="NCBIfam" id="NF041061">
    <property type="entry name" value="DpdD"/>
    <property type="match status" value="1"/>
</dbReference>
<proteinExistence type="predicted"/>
<dbReference type="EMBL" id="UFXL01000001">
    <property type="protein sequence ID" value="SUY76811.1"/>
    <property type="molecule type" value="Genomic_DNA"/>
</dbReference>
<dbReference type="Proteomes" id="UP000255070">
    <property type="component" value="Unassembled WGS sequence"/>
</dbReference>
<organism evidence="1 2">
    <name type="scientific">Comamonas testosteroni</name>
    <name type="common">Pseudomonas testosteroni</name>
    <dbReference type="NCBI Taxonomy" id="285"/>
    <lineage>
        <taxon>Bacteria</taxon>
        <taxon>Pseudomonadati</taxon>
        <taxon>Pseudomonadota</taxon>
        <taxon>Betaproteobacteria</taxon>
        <taxon>Burkholderiales</taxon>
        <taxon>Comamonadaceae</taxon>
        <taxon>Comamonas</taxon>
    </lineage>
</organism>
<gene>
    <name evidence="1" type="ORF">NCTC10698_01826</name>
</gene>
<name>A0A8B4S1A9_COMTE</name>
<evidence type="ECO:0000313" key="2">
    <source>
        <dbReference type="Proteomes" id="UP000255070"/>
    </source>
</evidence>